<keyword evidence="8" id="KW-0350">Heme biosynthesis</keyword>
<feature type="transmembrane region" description="Helical" evidence="12">
    <location>
        <begin position="834"/>
        <end position="853"/>
    </location>
</feature>
<dbReference type="InterPro" id="IPR023754">
    <property type="entry name" value="HemeA_Synthase_type2"/>
</dbReference>
<dbReference type="GO" id="GO:0120547">
    <property type="term" value="F:heme A synthase activity"/>
    <property type="evidence" value="ECO:0007669"/>
    <property type="project" value="UniProtKB-EC"/>
</dbReference>
<reference evidence="14" key="1">
    <citation type="journal article" date="2014" name="Genome Announc.">
        <title>Draft genome sequence of the formaldehyde-resistant fungus Byssochlamys spectabilis No. 5 (anamorph Paecilomyces variotii No. 5) (NBRC109023).</title>
        <authorList>
            <person name="Oka T."/>
            <person name="Ekino K."/>
            <person name="Fukuda K."/>
            <person name="Nomura Y."/>
        </authorList>
    </citation>
    <scope>NUCLEOTIDE SEQUENCE [LARGE SCALE GENOMIC DNA]</scope>
    <source>
        <strain evidence="14">No. 5 / NBRC 109023</strain>
    </source>
</reference>
<dbReference type="HOGENOM" id="CLU_319101_0_0_1"/>
<keyword evidence="3 12" id="KW-0812">Transmembrane</keyword>
<protein>
    <submittedName>
        <fullName evidence="13">Cytochrome c oxidase assembly protein COX15</fullName>
    </submittedName>
</protein>
<dbReference type="GO" id="GO:0006784">
    <property type="term" value="P:heme A biosynthetic process"/>
    <property type="evidence" value="ECO:0007669"/>
    <property type="project" value="InterPro"/>
</dbReference>
<evidence type="ECO:0000256" key="4">
    <source>
        <dbReference type="ARBA" id="ARBA00022723"/>
    </source>
</evidence>
<evidence type="ECO:0000256" key="9">
    <source>
        <dbReference type="ARBA" id="ARBA00023136"/>
    </source>
</evidence>
<dbReference type="AlphaFoldDB" id="V5FZP4"/>
<evidence type="ECO:0000256" key="2">
    <source>
        <dbReference type="ARBA" id="ARBA00004141"/>
    </source>
</evidence>
<evidence type="ECO:0000256" key="12">
    <source>
        <dbReference type="SAM" id="Phobius"/>
    </source>
</evidence>
<keyword evidence="9 12" id="KW-0472">Membrane</keyword>
<dbReference type="GO" id="GO:0046872">
    <property type="term" value="F:metal ion binding"/>
    <property type="evidence" value="ECO:0007669"/>
    <property type="project" value="UniProtKB-KW"/>
</dbReference>
<dbReference type="eggNOG" id="KOG2725">
    <property type="taxonomic scope" value="Eukaryota"/>
</dbReference>
<evidence type="ECO:0000256" key="8">
    <source>
        <dbReference type="ARBA" id="ARBA00023133"/>
    </source>
</evidence>
<keyword evidence="6" id="KW-0560">Oxidoreductase</keyword>
<dbReference type="InterPro" id="IPR003780">
    <property type="entry name" value="COX15/CtaA_fam"/>
</dbReference>
<keyword evidence="5 12" id="KW-1133">Transmembrane helix</keyword>
<proteinExistence type="inferred from homology"/>
<evidence type="ECO:0000256" key="3">
    <source>
        <dbReference type="ARBA" id="ARBA00022692"/>
    </source>
</evidence>
<feature type="transmembrane region" description="Helical" evidence="12">
    <location>
        <begin position="794"/>
        <end position="813"/>
    </location>
</feature>
<dbReference type="EMBL" id="BAUL01000205">
    <property type="protein sequence ID" value="GAD97558.1"/>
    <property type="molecule type" value="Genomic_DNA"/>
</dbReference>
<evidence type="ECO:0000256" key="11">
    <source>
        <dbReference type="ARBA" id="ARBA00048044"/>
    </source>
</evidence>
<evidence type="ECO:0000313" key="14">
    <source>
        <dbReference type="Proteomes" id="UP000018001"/>
    </source>
</evidence>
<dbReference type="InParanoid" id="V5FZP4"/>
<evidence type="ECO:0000256" key="6">
    <source>
        <dbReference type="ARBA" id="ARBA00023002"/>
    </source>
</evidence>
<name>V5FZP4_BYSSN</name>
<evidence type="ECO:0000313" key="13">
    <source>
        <dbReference type="EMBL" id="GAD97558.1"/>
    </source>
</evidence>
<comment type="catalytic activity">
    <reaction evidence="11">
        <text>Fe(II)-heme o + 2 A + H2O = Fe(II)-heme a + 2 AH2</text>
        <dbReference type="Rhea" id="RHEA:63388"/>
        <dbReference type="ChEBI" id="CHEBI:13193"/>
        <dbReference type="ChEBI" id="CHEBI:15377"/>
        <dbReference type="ChEBI" id="CHEBI:17499"/>
        <dbReference type="ChEBI" id="CHEBI:60530"/>
        <dbReference type="ChEBI" id="CHEBI:61715"/>
        <dbReference type="EC" id="1.17.99.9"/>
    </reaction>
    <physiologicalReaction direction="left-to-right" evidence="11">
        <dbReference type="Rhea" id="RHEA:63389"/>
    </physiologicalReaction>
</comment>
<evidence type="ECO:0000256" key="7">
    <source>
        <dbReference type="ARBA" id="ARBA00023004"/>
    </source>
</evidence>
<feature type="transmembrane region" description="Helical" evidence="12">
    <location>
        <begin position="668"/>
        <end position="692"/>
    </location>
</feature>
<dbReference type="GO" id="GO:0005743">
    <property type="term" value="C:mitochondrial inner membrane"/>
    <property type="evidence" value="ECO:0007669"/>
    <property type="project" value="TreeGrafter"/>
</dbReference>
<comment type="pathway">
    <text evidence="10">Porphyrin-containing compound metabolism; heme A biosynthesis; heme A from heme O: step 1/1.</text>
</comment>
<gene>
    <name evidence="13" type="ORF">PVAR5_6236</name>
</gene>
<feature type="transmembrane region" description="Helical" evidence="12">
    <location>
        <begin position="859"/>
        <end position="880"/>
    </location>
</feature>
<feature type="transmembrane region" description="Helical" evidence="12">
    <location>
        <begin position="723"/>
        <end position="749"/>
    </location>
</feature>
<keyword evidence="7" id="KW-0408">Iron</keyword>
<dbReference type="OrthoDB" id="1726137at2759"/>
<sequence length="911" mass="100554">MRHTTNSGEPAAWKPAALDASPVDRAGFAGYLSDESSRCHRETEYSNETYPLDDGSLLSDTSLRKLDSFRYHEAEHLARGEDVTEHQFLPDILHSSHSTGFQCQSQLESLEDWNSHAENHSNLSENGLPCTDSVNGYEESSYTNSNSDIEDINSSHFFSVQQHEQIEANHSDDFSADIEDTEFLEAILAQTELHPATFGKPMPDSAPLTDMTNGANEELVLYESAETIVQENEEYLTQDSDEFPLDGDITLSQLISAEDTGETVYDDDFPPCIEEALFGDGFQDAPAAGSVQHYKPRYDPTFEQYTTGIKYDAISEGDTSFSSNNVSNTPIASCDSSAMETSTSLETDESGAAVQGRLPNYRHPFTALGHSRLPNADRKASDGESMKLRFSTLLGLAVSFVKGDSRECLAVVAMASFRTPVPMFRSLAPRVAKDFFTCRQCLQNQRNAVNPFRARFFTSLPLSNSSRVNSIPSVKKTNVLSSLRSKQLSTVASTVEHGTSSKAASSFPDVSSKSVAYWLLGSAVSVFGIVVFGGLTRLTESGLSITEWRPVTGSLPPMNAEDWESEFAKYRSSPEFKLLNPHMTLDEFKSIYYMEWIHRLWGRFVGLSFVLPAAYFVVRKKVSKPMALRLAGIAGLIGFQGFIGWWMVKSGLKDDLFAPGSHPRVSQYRLTAHLGAAFTCYVAMLWNGLAILRTHRLLKDPQAGIDTLNALRDPKLSIFRKSVAGLALLVFVTAMSGALVAGLDAGLIYNEFPWMGIGLTPPKSELFDAHYSRLSDRSDLWWRNMLENPSLVQLDHRILAMTTFSSIMALWAYSKSPAMKRLLPPAARKGVHGVVAFAFMQVTLGISTLLYLVPTHLASAHQAGSLFLLSWVLVLGSRIWHPSRTARLLQMAAKARSQQLSRSAVKAANKS</sequence>
<evidence type="ECO:0000256" key="5">
    <source>
        <dbReference type="ARBA" id="ARBA00022989"/>
    </source>
</evidence>
<comment type="subcellular location">
    <subcellularLocation>
        <location evidence="2">Membrane</location>
        <topology evidence="2">Multi-pass membrane protein</topology>
    </subcellularLocation>
</comment>
<comment type="caution">
    <text evidence="13">The sequence shown here is derived from an EMBL/GenBank/DDBJ whole genome shotgun (WGS) entry which is preliminary data.</text>
</comment>
<keyword evidence="14" id="KW-1185">Reference proteome</keyword>
<feature type="transmembrane region" description="Helical" evidence="12">
    <location>
        <begin position="630"/>
        <end position="648"/>
    </location>
</feature>
<evidence type="ECO:0000256" key="1">
    <source>
        <dbReference type="ARBA" id="ARBA00001970"/>
    </source>
</evidence>
<comment type="cofactor">
    <cofactor evidence="1">
        <name>heme b</name>
        <dbReference type="ChEBI" id="CHEBI:60344"/>
    </cofactor>
</comment>
<evidence type="ECO:0000256" key="10">
    <source>
        <dbReference type="ARBA" id="ARBA00044501"/>
    </source>
</evidence>
<accession>V5FZP4</accession>
<dbReference type="Proteomes" id="UP000018001">
    <property type="component" value="Unassembled WGS sequence"/>
</dbReference>
<feature type="transmembrane region" description="Helical" evidence="12">
    <location>
        <begin position="600"/>
        <end position="618"/>
    </location>
</feature>
<dbReference type="PANTHER" id="PTHR23289:SF2">
    <property type="entry name" value="CYTOCHROME C OXIDASE ASSEMBLY PROTEIN COX15 HOMOLOG"/>
    <property type="match status" value="1"/>
</dbReference>
<dbReference type="HAMAP" id="MF_01665">
    <property type="entry name" value="HemeA_synth_type2"/>
    <property type="match status" value="1"/>
</dbReference>
<dbReference type="PANTHER" id="PTHR23289">
    <property type="entry name" value="CYTOCHROME C OXIDASE ASSEMBLY PROTEIN COX15"/>
    <property type="match status" value="1"/>
</dbReference>
<dbReference type="GO" id="GO:0016653">
    <property type="term" value="F:oxidoreductase activity, acting on NAD(P)H, heme protein as acceptor"/>
    <property type="evidence" value="ECO:0007669"/>
    <property type="project" value="TreeGrafter"/>
</dbReference>
<keyword evidence="4" id="KW-0479">Metal-binding</keyword>
<dbReference type="Pfam" id="PF02628">
    <property type="entry name" value="COX15-CtaA"/>
    <property type="match status" value="1"/>
</dbReference>
<organism evidence="13 14">
    <name type="scientific">Byssochlamys spectabilis (strain No. 5 / NBRC 109023)</name>
    <name type="common">Paecilomyces variotii</name>
    <dbReference type="NCBI Taxonomy" id="1356009"/>
    <lineage>
        <taxon>Eukaryota</taxon>
        <taxon>Fungi</taxon>
        <taxon>Dikarya</taxon>
        <taxon>Ascomycota</taxon>
        <taxon>Pezizomycotina</taxon>
        <taxon>Eurotiomycetes</taxon>
        <taxon>Eurotiomycetidae</taxon>
        <taxon>Eurotiales</taxon>
        <taxon>Thermoascaceae</taxon>
        <taxon>Paecilomyces</taxon>
    </lineage>
</organism>